<feature type="region of interest" description="Disordered" evidence="1">
    <location>
        <begin position="146"/>
        <end position="199"/>
    </location>
</feature>
<proteinExistence type="predicted"/>
<dbReference type="InterPro" id="IPR002048">
    <property type="entry name" value="EF_hand_dom"/>
</dbReference>
<evidence type="ECO:0000256" key="1">
    <source>
        <dbReference type="SAM" id="MobiDB-lite"/>
    </source>
</evidence>
<reference evidence="3" key="1">
    <citation type="submission" date="2022-10" db="EMBL/GenBank/DDBJ databases">
        <title>Luteolibacter sp. GHJ8, whole genome shotgun sequencing project.</title>
        <authorList>
            <person name="Zhao G."/>
            <person name="Shen L."/>
        </authorList>
    </citation>
    <scope>NUCLEOTIDE SEQUENCE</scope>
    <source>
        <strain evidence="3">GHJ8</strain>
    </source>
</reference>
<organism evidence="3 4">
    <name type="scientific">Luteolibacter rhizosphaerae</name>
    <dbReference type="NCBI Taxonomy" id="2989719"/>
    <lineage>
        <taxon>Bacteria</taxon>
        <taxon>Pseudomonadati</taxon>
        <taxon>Verrucomicrobiota</taxon>
        <taxon>Verrucomicrobiia</taxon>
        <taxon>Verrucomicrobiales</taxon>
        <taxon>Verrucomicrobiaceae</taxon>
        <taxon>Luteolibacter</taxon>
    </lineage>
</organism>
<dbReference type="PROSITE" id="PS51257">
    <property type="entry name" value="PROKAR_LIPOPROTEIN"/>
    <property type="match status" value="1"/>
</dbReference>
<dbReference type="Gene3D" id="1.10.238.10">
    <property type="entry name" value="EF-hand"/>
    <property type="match status" value="1"/>
</dbReference>
<keyword evidence="4" id="KW-1185">Reference proteome</keyword>
<feature type="domain" description="EF-hand" evidence="2">
    <location>
        <begin position="136"/>
        <end position="171"/>
    </location>
</feature>
<gene>
    <name evidence="3" type="ORF">OJ996_21180</name>
</gene>
<name>A0ABT3G8D4_9BACT</name>
<dbReference type="RefSeq" id="WP_264515683.1">
    <property type="nucleotide sequence ID" value="NZ_JAPDDR010000012.1"/>
</dbReference>
<feature type="compositionally biased region" description="Acidic residues" evidence="1">
    <location>
        <begin position="55"/>
        <end position="65"/>
    </location>
</feature>
<dbReference type="EMBL" id="JAPDDR010000012">
    <property type="protein sequence ID" value="MCW1916116.1"/>
    <property type="molecule type" value="Genomic_DNA"/>
</dbReference>
<feature type="region of interest" description="Disordered" evidence="1">
    <location>
        <begin position="21"/>
        <end position="67"/>
    </location>
</feature>
<comment type="caution">
    <text evidence="3">The sequence shown here is derived from an EMBL/GenBank/DDBJ whole genome shotgun (WGS) entry which is preliminary data.</text>
</comment>
<dbReference type="Proteomes" id="UP001165653">
    <property type="component" value="Unassembled WGS sequence"/>
</dbReference>
<feature type="region of interest" description="Disordered" evidence="1">
    <location>
        <begin position="79"/>
        <end position="98"/>
    </location>
</feature>
<sequence length="199" mass="21732">MKAKFLWMIPVIALVSSCEKNEEQAAVPDSKPKTFRPLGSKRSAEREKEVAAAEETTEALEEAVDEPISSVPSAALAAVTPQAPAAGTPGGPLTQEQRDAYKAQLQAKRFAELKVQMNSRFKEQDANGDGILTQNEVSERMQRGFTRADANGDGSLDAAEQEAMIQNFSNRVAEGGRQRANRSERERGGFRQRPGRGRD</sequence>
<feature type="compositionally biased region" description="Basic and acidic residues" evidence="1">
    <location>
        <begin position="174"/>
        <end position="189"/>
    </location>
</feature>
<feature type="compositionally biased region" description="Basic and acidic residues" evidence="1">
    <location>
        <begin position="42"/>
        <end position="51"/>
    </location>
</feature>
<accession>A0ABT3G8D4</accession>
<dbReference type="InterPro" id="IPR011992">
    <property type="entry name" value="EF-hand-dom_pair"/>
</dbReference>
<dbReference type="PROSITE" id="PS50222">
    <property type="entry name" value="EF_HAND_2"/>
    <property type="match status" value="1"/>
</dbReference>
<evidence type="ECO:0000259" key="2">
    <source>
        <dbReference type="PROSITE" id="PS50222"/>
    </source>
</evidence>
<evidence type="ECO:0000313" key="4">
    <source>
        <dbReference type="Proteomes" id="UP001165653"/>
    </source>
</evidence>
<dbReference type="SUPFAM" id="SSF47473">
    <property type="entry name" value="EF-hand"/>
    <property type="match status" value="1"/>
</dbReference>
<protein>
    <recommendedName>
        <fullName evidence="2">EF-hand domain-containing protein</fullName>
    </recommendedName>
</protein>
<feature type="compositionally biased region" description="Low complexity" evidence="1">
    <location>
        <begin position="79"/>
        <end position="95"/>
    </location>
</feature>
<evidence type="ECO:0000313" key="3">
    <source>
        <dbReference type="EMBL" id="MCW1916116.1"/>
    </source>
</evidence>